<keyword evidence="5 9" id="KW-0472">Membrane</keyword>
<keyword evidence="7" id="KW-0807">Transducer</keyword>
<feature type="transmembrane region" description="Helical" evidence="9">
    <location>
        <begin position="255"/>
        <end position="275"/>
    </location>
</feature>
<evidence type="ECO:0000256" key="1">
    <source>
        <dbReference type="ARBA" id="ARBA00004141"/>
    </source>
</evidence>
<dbReference type="PANTHER" id="PTHR45695:SF15">
    <property type="entry name" value="OPSIN RH2"/>
    <property type="match status" value="1"/>
</dbReference>
<dbReference type="OrthoDB" id="10363607at2759"/>
<dbReference type="GO" id="GO:0005886">
    <property type="term" value="C:plasma membrane"/>
    <property type="evidence" value="ECO:0007669"/>
    <property type="project" value="TreeGrafter"/>
</dbReference>
<evidence type="ECO:0000313" key="11">
    <source>
        <dbReference type="Proteomes" id="UP000694845"/>
    </source>
</evidence>
<feature type="transmembrane region" description="Helical" evidence="9">
    <location>
        <begin position="31"/>
        <end position="57"/>
    </location>
</feature>
<dbReference type="InterPro" id="IPR000276">
    <property type="entry name" value="GPCR_Rhodpsn"/>
</dbReference>
<dbReference type="Pfam" id="PF00001">
    <property type="entry name" value="7tm_1"/>
    <property type="match status" value="1"/>
</dbReference>
<evidence type="ECO:0000313" key="12">
    <source>
        <dbReference type="RefSeq" id="XP_022110302.1"/>
    </source>
</evidence>
<dbReference type="InterPro" id="IPR017452">
    <property type="entry name" value="GPCR_Rhodpsn_7TM"/>
</dbReference>
<proteinExistence type="predicted"/>
<name>A0A8B7ZYX8_ACAPL</name>
<evidence type="ECO:0000256" key="2">
    <source>
        <dbReference type="ARBA" id="ARBA00022692"/>
    </source>
</evidence>
<accession>A0A8B7ZYX8</accession>
<comment type="subcellular location">
    <subcellularLocation>
        <location evidence="1">Membrane</location>
        <topology evidence="1">Multi-pass membrane protein</topology>
    </subcellularLocation>
</comment>
<dbReference type="PRINTS" id="PR00237">
    <property type="entry name" value="GPCRRHODOPSN"/>
</dbReference>
<feature type="region of interest" description="Disordered" evidence="8">
    <location>
        <begin position="581"/>
        <end position="605"/>
    </location>
</feature>
<dbReference type="Proteomes" id="UP000694845">
    <property type="component" value="Unplaced"/>
</dbReference>
<evidence type="ECO:0000256" key="3">
    <source>
        <dbReference type="ARBA" id="ARBA00022989"/>
    </source>
</evidence>
<dbReference type="SUPFAM" id="SSF81321">
    <property type="entry name" value="Family A G protein-coupled receptor-like"/>
    <property type="match status" value="1"/>
</dbReference>
<keyword evidence="3 9" id="KW-1133">Transmembrane helix</keyword>
<keyword evidence="11" id="KW-1185">Reference proteome</keyword>
<evidence type="ECO:0000259" key="10">
    <source>
        <dbReference type="PROSITE" id="PS50262"/>
    </source>
</evidence>
<dbReference type="GeneID" id="110989913"/>
<evidence type="ECO:0000256" key="6">
    <source>
        <dbReference type="ARBA" id="ARBA00023170"/>
    </source>
</evidence>
<feature type="domain" description="G-protein coupled receptors family 1 profile" evidence="10">
    <location>
        <begin position="48"/>
        <end position="310"/>
    </location>
</feature>
<dbReference type="CDD" id="cd00637">
    <property type="entry name" value="7tm_classA_rhodopsin-like"/>
    <property type="match status" value="1"/>
</dbReference>
<dbReference type="Gene3D" id="1.20.1070.10">
    <property type="entry name" value="Rhodopsin 7-helix transmembrane proteins"/>
    <property type="match status" value="1"/>
</dbReference>
<dbReference type="RefSeq" id="XP_022110302.1">
    <property type="nucleotide sequence ID" value="XM_022254610.1"/>
</dbReference>
<feature type="transmembrane region" description="Helical" evidence="9">
    <location>
        <begin position="148"/>
        <end position="169"/>
    </location>
</feature>
<dbReference type="AlphaFoldDB" id="A0A8B7ZYX8"/>
<organism evidence="11 12">
    <name type="scientific">Acanthaster planci</name>
    <name type="common">Crown-of-thorns starfish</name>
    <dbReference type="NCBI Taxonomy" id="133434"/>
    <lineage>
        <taxon>Eukaryota</taxon>
        <taxon>Metazoa</taxon>
        <taxon>Echinodermata</taxon>
        <taxon>Eleutherozoa</taxon>
        <taxon>Asterozoa</taxon>
        <taxon>Asteroidea</taxon>
        <taxon>Valvatacea</taxon>
        <taxon>Valvatida</taxon>
        <taxon>Acanthasteridae</taxon>
        <taxon>Acanthaster</taxon>
    </lineage>
</organism>
<dbReference type="OMA" id="LQINHEI"/>
<dbReference type="KEGG" id="aplc:110989913"/>
<feature type="transmembrane region" description="Helical" evidence="9">
    <location>
        <begin position="201"/>
        <end position="224"/>
    </location>
</feature>
<dbReference type="GO" id="GO:0004930">
    <property type="term" value="F:G protein-coupled receptor activity"/>
    <property type="evidence" value="ECO:0007669"/>
    <property type="project" value="UniProtKB-KW"/>
</dbReference>
<evidence type="ECO:0000256" key="5">
    <source>
        <dbReference type="ARBA" id="ARBA00023136"/>
    </source>
</evidence>
<keyword evidence="4" id="KW-0297">G-protein coupled receptor</keyword>
<keyword evidence="2 9" id="KW-0812">Transmembrane</keyword>
<evidence type="ECO:0000256" key="7">
    <source>
        <dbReference type="ARBA" id="ARBA00023224"/>
    </source>
</evidence>
<evidence type="ECO:0000256" key="9">
    <source>
        <dbReference type="SAM" id="Phobius"/>
    </source>
</evidence>
<dbReference type="PANTHER" id="PTHR45695">
    <property type="entry name" value="LEUCOKININ RECEPTOR-RELATED"/>
    <property type="match status" value="1"/>
</dbReference>
<dbReference type="PROSITE" id="PS50262">
    <property type="entry name" value="G_PROTEIN_RECEP_F1_2"/>
    <property type="match status" value="1"/>
</dbReference>
<reference evidence="12" key="1">
    <citation type="submission" date="2025-08" db="UniProtKB">
        <authorList>
            <consortium name="RefSeq"/>
        </authorList>
    </citation>
    <scope>IDENTIFICATION</scope>
</reference>
<sequence length="637" mass="70603">MSFTDQLTGSGTNQISTSDAPLPWVLPPGEVAFRVTLLLLICIVGVTSNALNGLMLLKSKRPGTTMHLLMFNLVVVDMTMTLACIPLSVFFTASNGDVHVPNELCKAAAYMLSTLIVASLLTQSAISVIRTLAIMLPEALQRRLPPATAYKIIAFVWLQSSLTTLMPFLSHDNVVDDLFTYEPRFMAYAISDDHTGKAQSILFSVIGYLLPLTIICISYVTLYVSLRRHLKKNFLTQDRQSRHMYTVQMKVQVKVGFLVVFVVSSTILIWVPLYIVSSLSLIDLAEFQSLSRNASAVLTFGTSSLNPVMYGFMNTSLRQEFKVYLAAKHPKLLALLGKMTCCRCCCKRKSKVDAVIVIPREQVQKSHGQGNRDVDEPVAISSHLVLQINHEISLKRQSVFSIKHPTDLTETSNVKHQHRDVMTGARGVTPPLLKRCSWSQSLAHNARRFSDKVSRRRSGSDSTTDCRRQLPLLDLQAVSRLREESRGLNNHDTRYPPKIHRDSDLESLCAQATNDPKAKYHMRTLSGQPLTPQKKQSFPGRKDGSVVAVSRCLKKQPVIGDIVKVRRVFIEEVTLVSGSYPDSVVDDGDQGVGHPQKSLSLRRESVSSADSQLVTSTTVKTSGDVYTTTTVQLPGCI</sequence>
<evidence type="ECO:0000256" key="4">
    <source>
        <dbReference type="ARBA" id="ARBA00023040"/>
    </source>
</evidence>
<feature type="transmembrane region" description="Helical" evidence="9">
    <location>
        <begin position="69"/>
        <end position="91"/>
    </location>
</feature>
<evidence type="ECO:0000256" key="8">
    <source>
        <dbReference type="SAM" id="MobiDB-lite"/>
    </source>
</evidence>
<protein>
    <submittedName>
        <fullName evidence="12">Uncharacterized protein LOC110989913</fullName>
    </submittedName>
</protein>
<gene>
    <name evidence="12" type="primary">LOC110989913</name>
</gene>
<keyword evidence="6" id="KW-0675">Receptor</keyword>
<feature type="transmembrane region" description="Helical" evidence="9">
    <location>
        <begin position="111"/>
        <end position="136"/>
    </location>
</feature>